<protein>
    <recommendedName>
        <fullName evidence="2">Cyclic nucleotide-binding domain-containing protein</fullName>
    </recommendedName>
</protein>
<proteinExistence type="predicted"/>
<evidence type="ECO:0000256" key="1">
    <source>
        <dbReference type="SAM" id="MobiDB-lite"/>
    </source>
</evidence>
<gene>
    <name evidence="3" type="ORF">BDK51DRAFT_36905</name>
</gene>
<dbReference type="EMBL" id="KZ994816">
    <property type="protein sequence ID" value="RKO91989.1"/>
    <property type="molecule type" value="Genomic_DNA"/>
</dbReference>
<dbReference type="AlphaFoldDB" id="A0A4P9WGQ7"/>
<accession>A0A4P9WGQ7</accession>
<evidence type="ECO:0000259" key="2">
    <source>
        <dbReference type="PROSITE" id="PS50042"/>
    </source>
</evidence>
<feature type="region of interest" description="Disordered" evidence="1">
    <location>
        <begin position="43"/>
        <end position="143"/>
    </location>
</feature>
<reference evidence="4" key="1">
    <citation type="journal article" date="2018" name="Nat. Microbiol.">
        <title>Leveraging single-cell genomics to expand the fungal tree of life.</title>
        <authorList>
            <person name="Ahrendt S.R."/>
            <person name="Quandt C.A."/>
            <person name="Ciobanu D."/>
            <person name="Clum A."/>
            <person name="Salamov A."/>
            <person name="Andreopoulos B."/>
            <person name="Cheng J.F."/>
            <person name="Woyke T."/>
            <person name="Pelin A."/>
            <person name="Henrissat B."/>
            <person name="Reynolds N.K."/>
            <person name="Benny G.L."/>
            <person name="Smith M.E."/>
            <person name="James T.Y."/>
            <person name="Grigoriev I.V."/>
        </authorList>
    </citation>
    <scope>NUCLEOTIDE SEQUENCE [LARGE SCALE GENOMIC DNA]</scope>
</reference>
<feature type="domain" description="Cyclic nucleotide-binding" evidence="2">
    <location>
        <begin position="192"/>
        <end position="208"/>
    </location>
</feature>
<dbReference type="PROSITE" id="PS50042">
    <property type="entry name" value="CNMP_BINDING_3"/>
    <property type="match status" value="1"/>
</dbReference>
<evidence type="ECO:0000313" key="4">
    <source>
        <dbReference type="Proteomes" id="UP000269721"/>
    </source>
</evidence>
<keyword evidence="4" id="KW-1185">Reference proteome</keyword>
<feature type="non-terminal residue" evidence="3">
    <location>
        <position position="1"/>
    </location>
</feature>
<name>A0A4P9WGQ7_9FUNG</name>
<evidence type="ECO:0000313" key="3">
    <source>
        <dbReference type="EMBL" id="RKO91989.1"/>
    </source>
</evidence>
<feature type="compositionally biased region" description="Pro residues" evidence="1">
    <location>
        <begin position="112"/>
        <end position="124"/>
    </location>
</feature>
<dbReference type="Proteomes" id="UP000269721">
    <property type="component" value="Unassembled WGS sequence"/>
</dbReference>
<dbReference type="InterPro" id="IPR000595">
    <property type="entry name" value="cNMP-bd_dom"/>
</dbReference>
<organism evidence="3 4">
    <name type="scientific">Blyttiomyces helicus</name>
    <dbReference type="NCBI Taxonomy" id="388810"/>
    <lineage>
        <taxon>Eukaryota</taxon>
        <taxon>Fungi</taxon>
        <taxon>Fungi incertae sedis</taxon>
        <taxon>Chytridiomycota</taxon>
        <taxon>Chytridiomycota incertae sedis</taxon>
        <taxon>Chytridiomycetes</taxon>
        <taxon>Chytridiomycetes incertae sedis</taxon>
        <taxon>Blyttiomyces</taxon>
    </lineage>
</organism>
<sequence length="215" mass="23465">EIERWDQECTRLAKELQDRRLREAELLAEKRARFVAASKAFTSVLDATDPIPPNPARGSLNLSAPLPTDEHTELQVTPLPPHNSLDLFPPPSRASFDVRASHPPPRKSVSEPHPPPPTQQPPRLAPRLAPRPHRDLVRSRTGRCRSWDAADARAAARANGRREIGCAPGGEGILEAAERGRTACPALVSGGFGEISLLVSPPRDAAIRRPVFLIV</sequence>